<dbReference type="CDD" id="cd16964">
    <property type="entry name" value="YqgF"/>
    <property type="match status" value="1"/>
</dbReference>
<keyword evidence="4" id="KW-0378">Hydrolase</keyword>
<organism evidence="7 8">
    <name type="scientific">Sphagnum jensenii</name>
    <dbReference type="NCBI Taxonomy" id="128206"/>
    <lineage>
        <taxon>Eukaryota</taxon>
        <taxon>Viridiplantae</taxon>
        <taxon>Streptophyta</taxon>
        <taxon>Embryophyta</taxon>
        <taxon>Bryophyta</taxon>
        <taxon>Sphagnophytina</taxon>
        <taxon>Sphagnopsida</taxon>
        <taxon>Sphagnales</taxon>
        <taxon>Sphagnaceae</taxon>
        <taxon>Sphagnum</taxon>
    </lineage>
</organism>
<name>A0ABP1BSZ8_9BRYO</name>
<reference evidence="7" key="1">
    <citation type="submission" date="2024-03" db="EMBL/GenBank/DDBJ databases">
        <authorList>
            <consortium name="ELIXIR-Norway"/>
            <consortium name="Elixir Norway"/>
        </authorList>
    </citation>
    <scope>NUCLEOTIDE SEQUENCE</scope>
</reference>
<feature type="domain" description="YqgF/RNase H-like" evidence="6">
    <location>
        <begin position="145"/>
        <end position="246"/>
    </location>
</feature>
<dbReference type="InterPro" id="IPR006641">
    <property type="entry name" value="YqgF/RNaseH-like_dom"/>
</dbReference>
<accession>A0ABP1BSZ8</accession>
<dbReference type="Pfam" id="PF03652">
    <property type="entry name" value="RuvX"/>
    <property type="match status" value="1"/>
</dbReference>
<evidence type="ECO:0000313" key="7">
    <source>
        <dbReference type="EMBL" id="CAK9879430.1"/>
    </source>
</evidence>
<feature type="compositionally biased region" description="Basic and acidic residues" evidence="5">
    <location>
        <begin position="86"/>
        <end position="112"/>
    </location>
</feature>
<keyword evidence="2" id="KW-0690">Ribosome biogenesis</keyword>
<evidence type="ECO:0000256" key="4">
    <source>
        <dbReference type="ARBA" id="ARBA00022801"/>
    </source>
</evidence>
<evidence type="ECO:0000256" key="2">
    <source>
        <dbReference type="ARBA" id="ARBA00022517"/>
    </source>
</evidence>
<dbReference type="Proteomes" id="UP001497522">
    <property type="component" value="Chromosome 7"/>
</dbReference>
<keyword evidence="8" id="KW-1185">Reference proteome</keyword>
<dbReference type="SMART" id="SM00732">
    <property type="entry name" value="YqgFc"/>
    <property type="match status" value="1"/>
</dbReference>
<feature type="region of interest" description="Disordered" evidence="5">
    <location>
        <begin position="75"/>
        <end position="112"/>
    </location>
</feature>
<gene>
    <name evidence="7" type="ORF">CSSPJE1EN2_LOCUS20964</name>
</gene>
<dbReference type="NCBIfam" id="TIGR00250">
    <property type="entry name" value="RNAse_H_YqgF"/>
    <property type="match status" value="1"/>
</dbReference>
<sequence>MMRVSVQSTVGQTATSFGIINQQWNPQYGQCIARTLALSQTTKQKSLCAYRIVQGRQQKRRLSFVANEPVVTHPQKLDGELPAISGERESNSGDLKPERSLKNEQELTVEEEARMRKEVKARMSGIRSNAEKAKQMGSTRSTMHYSSVGVDLGDVRTGLSVSRGGFAPRPLSVVRQRGEKLLQHLLSIALQEKADEFVVGLPKCWDGKDSEQAHKVRSFAGRLANLAAPCGWRVYLQDEYGSSQDALNYMIQTGSNRCSRKEQLDAYAAMAILCNYFEAGGASAQLILPKQLALQYLLLCQKPPQRSIADPDDDDFYDFVDDDDDDF</sequence>
<dbReference type="InterPro" id="IPR005227">
    <property type="entry name" value="YqgF"/>
</dbReference>
<dbReference type="InterPro" id="IPR012337">
    <property type="entry name" value="RNaseH-like_sf"/>
</dbReference>
<dbReference type="EMBL" id="OZ023708">
    <property type="protein sequence ID" value="CAK9879430.1"/>
    <property type="molecule type" value="Genomic_DNA"/>
</dbReference>
<dbReference type="PANTHER" id="PTHR33317">
    <property type="entry name" value="POLYNUCLEOTIDYL TRANSFERASE, RIBONUCLEASE H-LIKE SUPERFAMILY PROTEIN"/>
    <property type="match status" value="1"/>
</dbReference>
<keyword evidence="1" id="KW-0963">Cytoplasm</keyword>
<protein>
    <recommendedName>
        <fullName evidence="6">YqgF/RNase H-like domain-containing protein</fullName>
    </recommendedName>
</protein>
<dbReference type="Gene3D" id="3.30.420.140">
    <property type="entry name" value="YqgF/RNase H-like domain"/>
    <property type="match status" value="1"/>
</dbReference>
<evidence type="ECO:0000256" key="3">
    <source>
        <dbReference type="ARBA" id="ARBA00022722"/>
    </source>
</evidence>
<dbReference type="InterPro" id="IPR037027">
    <property type="entry name" value="YqgF/RNaseH-like_dom_sf"/>
</dbReference>
<dbReference type="SUPFAM" id="SSF53098">
    <property type="entry name" value="Ribonuclease H-like"/>
    <property type="match status" value="1"/>
</dbReference>
<dbReference type="PANTHER" id="PTHR33317:SF4">
    <property type="entry name" value="POLYNUCLEOTIDYL TRANSFERASE, RIBONUCLEASE H-LIKE SUPERFAMILY PROTEIN"/>
    <property type="match status" value="1"/>
</dbReference>
<keyword evidence="3" id="KW-0540">Nuclease</keyword>
<proteinExistence type="inferred from homology"/>
<evidence type="ECO:0000256" key="5">
    <source>
        <dbReference type="SAM" id="MobiDB-lite"/>
    </source>
</evidence>
<evidence type="ECO:0000256" key="1">
    <source>
        <dbReference type="ARBA" id="ARBA00022490"/>
    </source>
</evidence>
<evidence type="ECO:0000313" key="8">
    <source>
        <dbReference type="Proteomes" id="UP001497522"/>
    </source>
</evidence>
<evidence type="ECO:0000259" key="6">
    <source>
        <dbReference type="SMART" id="SM00732"/>
    </source>
</evidence>
<dbReference type="HAMAP" id="MF_00651">
    <property type="entry name" value="Nuclease_YqgF"/>
    <property type="match status" value="1"/>
</dbReference>